<protein>
    <recommendedName>
        <fullName evidence="1">ChsH2 rubredoxin-like zinc ribbon domain-containing protein</fullName>
    </recommendedName>
</protein>
<dbReference type="eggNOG" id="arCOG01286">
    <property type="taxonomic scope" value="Archaea"/>
</dbReference>
<dbReference type="RefSeq" id="WP_014288402.1">
    <property type="nucleotide sequence ID" value="NC_016645.1"/>
</dbReference>
<dbReference type="PANTHER" id="PTHR34075">
    <property type="entry name" value="BLR3430 PROTEIN"/>
    <property type="match status" value="1"/>
</dbReference>
<name>G7VCF4_9CREN</name>
<dbReference type="SUPFAM" id="SSF50249">
    <property type="entry name" value="Nucleic acid-binding proteins"/>
    <property type="match status" value="1"/>
</dbReference>
<dbReference type="InterPro" id="IPR012340">
    <property type="entry name" value="NA-bd_OB-fold"/>
</dbReference>
<dbReference type="EMBL" id="CP003098">
    <property type="protein sequence ID" value="AET32574.1"/>
    <property type="molecule type" value="Genomic_DNA"/>
</dbReference>
<dbReference type="Proteomes" id="UP000005867">
    <property type="component" value="Chromosome"/>
</dbReference>
<dbReference type="GeneID" id="11595395"/>
<organism evidence="2 3">
    <name type="scientific">Pyrobaculum ferrireducens</name>
    <dbReference type="NCBI Taxonomy" id="1104324"/>
    <lineage>
        <taxon>Archaea</taxon>
        <taxon>Thermoproteota</taxon>
        <taxon>Thermoprotei</taxon>
        <taxon>Thermoproteales</taxon>
        <taxon>Thermoproteaceae</taxon>
        <taxon>Pyrobaculum</taxon>
    </lineage>
</organism>
<gene>
    <name evidence="2" type="ORF">P186_1141</name>
</gene>
<dbReference type="PANTHER" id="PTHR34075:SF5">
    <property type="entry name" value="BLR3430 PROTEIN"/>
    <property type="match status" value="1"/>
</dbReference>
<accession>G7VCF4</accession>
<reference evidence="2 3" key="1">
    <citation type="journal article" date="2012" name="J. Bacteriol.">
        <title>Complete genome sequence of strain 1860, a crenarchaeon of the genus pyrobaculum able to grow with various electron acceptors.</title>
        <authorList>
            <person name="Mardanov A.V."/>
            <person name="Gumerov V.M."/>
            <person name="Slobodkina G.B."/>
            <person name="Beletsky A.V."/>
            <person name="Bonch-Osmolovskaya E.A."/>
            <person name="Ravin N.V."/>
            <person name="Skryabin K.G."/>
        </authorList>
    </citation>
    <scope>NUCLEOTIDE SEQUENCE [LARGE SCALE GENOMIC DNA]</scope>
    <source>
        <strain evidence="2 3">1860</strain>
    </source>
</reference>
<dbReference type="InterPro" id="IPR052513">
    <property type="entry name" value="Thioester_dehydratase-like"/>
</dbReference>
<dbReference type="KEGG" id="pyr:P186_1141"/>
<keyword evidence="3" id="KW-1185">Reference proteome</keyword>
<dbReference type="STRING" id="1104324.P186_1141"/>
<dbReference type="HOGENOM" id="CLU_119412_2_1_2"/>
<dbReference type="AlphaFoldDB" id="G7VCF4"/>
<evidence type="ECO:0000313" key="2">
    <source>
        <dbReference type="EMBL" id="AET32574.1"/>
    </source>
</evidence>
<evidence type="ECO:0000259" key="1">
    <source>
        <dbReference type="Pfam" id="PF12172"/>
    </source>
</evidence>
<sequence length="112" mass="12619">MSLRRYLAEGRLVGSRCRRCGYGYFPPAPRCPNCRGPVDLVDIPKRGVVLTYSTVYVSNGRFKTPYTVAIAKFGDFQLPGYVEAEKIEIGDEVVWEVGQTGSGETWYVFKRV</sequence>
<evidence type="ECO:0000313" key="3">
    <source>
        <dbReference type="Proteomes" id="UP000005867"/>
    </source>
</evidence>
<dbReference type="Pfam" id="PF12172">
    <property type="entry name" value="zf-ChsH2"/>
    <property type="match status" value="1"/>
</dbReference>
<dbReference type="OrthoDB" id="9573at2157"/>
<feature type="domain" description="ChsH2 rubredoxin-like zinc ribbon" evidence="1">
    <location>
        <begin position="7"/>
        <end position="37"/>
    </location>
</feature>
<dbReference type="Gene3D" id="6.10.30.10">
    <property type="match status" value="1"/>
</dbReference>
<dbReference type="BioCyc" id="PSP1104324:GJSN-1113-MONOMER"/>
<proteinExistence type="predicted"/>
<dbReference type="InterPro" id="IPR022002">
    <property type="entry name" value="ChsH2_Znr"/>
</dbReference>